<dbReference type="Gene3D" id="3.40.190.80">
    <property type="match status" value="1"/>
</dbReference>
<name>A0A1F5MG03_9BACT</name>
<evidence type="ECO:0000256" key="2">
    <source>
        <dbReference type="ARBA" id="ARBA00001946"/>
    </source>
</evidence>
<dbReference type="AlphaFoldDB" id="A0A1F5MG03"/>
<dbReference type="Proteomes" id="UP000178859">
    <property type="component" value="Unassembled WGS sequence"/>
</dbReference>
<evidence type="ECO:0000256" key="6">
    <source>
        <dbReference type="ARBA" id="ARBA00022842"/>
    </source>
</evidence>
<feature type="binding site" evidence="7">
    <location>
        <position position="231"/>
    </location>
    <ligand>
        <name>Mg(2+)</name>
        <dbReference type="ChEBI" id="CHEBI:18420"/>
        <label>1</label>
        <note>catalytic</note>
    </ligand>
</feature>
<keyword evidence="4 7" id="KW-0479">Metal-binding</keyword>
<evidence type="ECO:0000313" key="10">
    <source>
        <dbReference type="Proteomes" id="UP000178859"/>
    </source>
</evidence>
<comment type="cofactor">
    <cofactor evidence="2 7 8">
        <name>Mg(2+)</name>
        <dbReference type="ChEBI" id="CHEBI:18420"/>
    </cofactor>
</comment>
<dbReference type="GO" id="GO:0008934">
    <property type="term" value="F:inositol monophosphate 1-phosphatase activity"/>
    <property type="evidence" value="ECO:0007669"/>
    <property type="project" value="InterPro"/>
</dbReference>
<protein>
    <recommendedName>
        <fullName evidence="8">Inositol-1-monophosphatase</fullName>
        <ecNumber evidence="8">3.1.3.25</ecNumber>
    </recommendedName>
</protein>
<feature type="binding site" evidence="7">
    <location>
        <position position="106"/>
    </location>
    <ligand>
        <name>Mg(2+)</name>
        <dbReference type="ChEBI" id="CHEBI:18420"/>
        <label>1</label>
        <note>catalytic</note>
    </ligand>
</feature>
<dbReference type="EMBL" id="MFDT01000070">
    <property type="protein sequence ID" value="OGE64294.1"/>
    <property type="molecule type" value="Genomic_DNA"/>
</dbReference>
<dbReference type="InterPro" id="IPR033942">
    <property type="entry name" value="IMPase"/>
</dbReference>
<comment type="caution">
    <text evidence="9">The sequence shown here is derived from an EMBL/GenBank/DDBJ whole genome shotgun (WGS) entry which is preliminary data.</text>
</comment>
<dbReference type="InterPro" id="IPR020550">
    <property type="entry name" value="Inositol_monophosphatase_CS"/>
</dbReference>
<dbReference type="Gene3D" id="3.30.540.10">
    <property type="entry name" value="Fructose-1,6-Bisphosphatase, subunit A, domain 1"/>
    <property type="match status" value="1"/>
</dbReference>
<evidence type="ECO:0000256" key="5">
    <source>
        <dbReference type="ARBA" id="ARBA00022801"/>
    </source>
</evidence>
<evidence type="ECO:0000256" key="7">
    <source>
        <dbReference type="PIRSR" id="PIRSR600760-2"/>
    </source>
</evidence>
<dbReference type="GO" id="GO:0006020">
    <property type="term" value="P:inositol metabolic process"/>
    <property type="evidence" value="ECO:0007669"/>
    <property type="project" value="TreeGrafter"/>
</dbReference>
<sequence>MAGTINGILQTMTKEIDLNEAREYLLKLTSPAGDILRKYFTSGKFTSRSKGGVDVLTQADVEVDKFLRENIKKQYPQTFLLTEETAPKDYSSLKDLDNLWVIDPLDGTVNFSRGNANFAISVGLIDKGISKLGVVYAPMSNELYWAQQDKDGAFLNGKPITVSPTNDLRETVFCCDWGWNLTTRIETVKWLEKINTYVRQIKCMGSAVADLASLADGTIDTYLHSGLKPWDVAASALLIEKAGGKITTPKGDKWDVFQPEMLASNGILHDSVLKLIIDHEI</sequence>
<dbReference type="PANTHER" id="PTHR20854">
    <property type="entry name" value="INOSITOL MONOPHOSPHATASE"/>
    <property type="match status" value="1"/>
</dbReference>
<evidence type="ECO:0000256" key="4">
    <source>
        <dbReference type="ARBA" id="ARBA00022723"/>
    </source>
</evidence>
<dbReference type="InterPro" id="IPR020583">
    <property type="entry name" value="Inositol_monoP_metal-BS"/>
</dbReference>
<dbReference type="CDD" id="cd01639">
    <property type="entry name" value="IMPase"/>
    <property type="match status" value="1"/>
</dbReference>
<dbReference type="PROSITE" id="PS00629">
    <property type="entry name" value="IMP_1"/>
    <property type="match status" value="1"/>
</dbReference>
<dbReference type="GO" id="GO:0007165">
    <property type="term" value="P:signal transduction"/>
    <property type="evidence" value="ECO:0007669"/>
    <property type="project" value="TreeGrafter"/>
</dbReference>
<dbReference type="EC" id="3.1.3.25" evidence="8"/>
<evidence type="ECO:0000313" key="9">
    <source>
        <dbReference type="EMBL" id="OGE64294.1"/>
    </source>
</evidence>
<feature type="binding site" evidence="7">
    <location>
        <position position="103"/>
    </location>
    <ligand>
        <name>Mg(2+)</name>
        <dbReference type="ChEBI" id="CHEBI:18420"/>
        <label>1</label>
        <note>catalytic</note>
    </ligand>
</feature>
<proteinExistence type="inferred from homology"/>
<evidence type="ECO:0000256" key="8">
    <source>
        <dbReference type="RuleBase" id="RU364068"/>
    </source>
</evidence>
<dbReference type="Pfam" id="PF00459">
    <property type="entry name" value="Inositol_P"/>
    <property type="match status" value="1"/>
</dbReference>
<keyword evidence="5 8" id="KW-0378">Hydrolase</keyword>
<dbReference type="GO" id="GO:0046854">
    <property type="term" value="P:phosphatidylinositol phosphate biosynthetic process"/>
    <property type="evidence" value="ECO:0007669"/>
    <property type="project" value="InterPro"/>
</dbReference>
<gene>
    <name evidence="9" type="ORF">A3I48_03645</name>
</gene>
<evidence type="ECO:0000256" key="3">
    <source>
        <dbReference type="ARBA" id="ARBA00009759"/>
    </source>
</evidence>
<dbReference type="InterPro" id="IPR000760">
    <property type="entry name" value="Inositol_monophosphatase-like"/>
</dbReference>
<dbReference type="PANTHER" id="PTHR20854:SF4">
    <property type="entry name" value="INOSITOL-1-MONOPHOSPHATASE-RELATED"/>
    <property type="match status" value="1"/>
</dbReference>
<comment type="catalytic activity">
    <reaction evidence="1 8">
        <text>a myo-inositol phosphate + H2O = myo-inositol + phosphate</text>
        <dbReference type="Rhea" id="RHEA:24056"/>
        <dbReference type="ChEBI" id="CHEBI:15377"/>
        <dbReference type="ChEBI" id="CHEBI:17268"/>
        <dbReference type="ChEBI" id="CHEBI:43474"/>
        <dbReference type="ChEBI" id="CHEBI:84139"/>
        <dbReference type="EC" id="3.1.3.25"/>
    </reaction>
</comment>
<dbReference type="PROSITE" id="PS00630">
    <property type="entry name" value="IMP_2"/>
    <property type="match status" value="1"/>
</dbReference>
<accession>A0A1F5MG03</accession>
<comment type="similarity">
    <text evidence="3 8">Belongs to the inositol monophosphatase superfamily.</text>
</comment>
<dbReference type="SUPFAM" id="SSF56655">
    <property type="entry name" value="Carbohydrate phosphatase"/>
    <property type="match status" value="1"/>
</dbReference>
<feature type="binding site" evidence="7">
    <location>
        <position position="105"/>
    </location>
    <ligand>
        <name>Mg(2+)</name>
        <dbReference type="ChEBI" id="CHEBI:18420"/>
        <label>1</label>
        <note>catalytic</note>
    </ligand>
</feature>
<organism evidence="9 10">
    <name type="scientific">Candidatus Daviesbacteria bacterium RIFCSPLOWO2_02_FULL_36_7</name>
    <dbReference type="NCBI Taxonomy" id="1797792"/>
    <lineage>
        <taxon>Bacteria</taxon>
        <taxon>Candidatus Daviesiibacteriota</taxon>
    </lineage>
</organism>
<feature type="binding site" evidence="7">
    <location>
        <position position="83"/>
    </location>
    <ligand>
        <name>Mg(2+)</name>
        <dbReference type="ChEBI" id="CHEBI:18420"/>
        <label>1</label>
        <note>catalytic</note>
    </ligand>
</feature>
<dbReference type="GO" id="GO:0046872">
    <property type="term" value="F:metal ion binding"/>
    <property type="evidence" value="ECO:0007669"/>
    <property type="project" value="UniProtKB-KW"/>
</dbReference>
<keyword evidence="6 7" id="KW-0460">Magnesium</keyword>
<dbReference type="PRINTS" id="PR00377">
    <property type="entry name" value="IMPHPHTASES"/>
</dbReference>
<evidence type="ECO:0000256" key="1">
    <source>
        <dbReference type="ARBA" id="ARBA00001033"/>
    </source>
</evidence>
<reference evidence="9 10" key="1">
    <citation type="journal article" date="2016" name="Nat. Commun.">
        <title>Thousands of microbial genomes shed light on interconnected biogeochemical processes in an aquifer system.</title>
        <authorList>
            <person name="Anantharaman K."/>
            <person name="Brown C.T."/>
            <person name="Hug L.A."/>
            <person name="Sharon I."/>
            <person name="Castelle C.J."/>
            <person name="Probst A.J."/>
            <person name="Thomas B.C."/>
            <person name="Singh A."/>
            <person name="Wilkins M.J."/>
            <person name="Karaoz U."/>
            <person name="Brodie E.L."/>
            <person name="Williams K.H."/>
            <person name="Hubbard S.S."/>
            <person name="Banfield J.F."/>
        </authorList>
    </citation>
    <scope>NUCLEOTIDE SEQUENCE [LARGE SCALE GENOMIC DNA]</scope>
</reference>